<accession>A0A6L9SBL3</accession>
<dbReference type="AlphaFoldDB" id="A0A6L9SBL3"/>
<dbReference type="Proteomes" id="UP000475214">
    <property type="component" value="Unassembled WGS sequence"/>
</dbReference>
<dbReference type="RefSeq" id="WP_163739995.1">
    <property type="nucleotide sequence ID" value="NZ_JAAGOA010000012.1"/>
</dbReference>
<dbReference type="InterPro" id="IPR050282">
    <property type="entry name" value="Cycloisomerase_2"/>
</dbReference>
<organism evidence="2 3">
    <name type="scientific">Phytoactinopolyspora halotolerans</name>
    <dbReference type="NCBI Taxonomy" id="1981512"/>
    <lineage>
        <taxon>Bacteria</taxon>
        <taxon>Bacillati</taxon>
        <taxon>Actinomycetota</taxon>
        <taxon>Actinomycetes</taxon>
        <taxon>Jiangellales</taxon>
        <taxon>Jiangellaceae</taxon>
        <taxon>Phytoactinopolyspora</taxon>
    </lineage>
</organism>
<proteinExistence type="inferred from homology"/>
<dbReference type="SUPFAM" id="SSF51004">
    <property type="entry name" value="C-terminal (heme d1) domain of cytochrome cd1-nitrite reductase"/>
    <property type="match status" value="1"/>
</dbReference>
<dbReference type="InterPro" id="IPR015943">
    <property type="entry name" value="WD40/YVTN_repeat-like_dom_sf"/>
</dbReference>
<dbReference type="Gene3D" id="2.130.10.10">
    <property type="entry name" value="YVTN repeat-like/Quinoprotein amine dehydrogenase"/>
    <property type="match status" value="1"/>
</dbReference>
<dbReference type="EMBL" id="JAAGOA010000012">
    <property type="protein sequence ID" value="NEE01898.1"/>
    <property type="molecule type" value="Genomic_DNA"/>
</dbReference>
<dbReference type="PANTHER" id="PTHR30344:SF1">
    <property type="entry name" value="6-PHOSPHOGLUCONOLACTONASE"/>
    <property type="match status" value="1"/>
</dbReference>
<evidence type="ECO:0000256" key="1">
    <source>
        <dbReference type="ARBA" id="ARBA00005564"/>
    </source>
</evidence>
<dbReference type="Pfam" id="PF10282">
    <property type="entry name" value="Lactonase"/>
    <property type="match status" value="1"/>
</dbReference>
<evidence type="ECO:0000313" key="3">
    <source>
        <dbReference type="Proteomes" id="UP000475214"/>
    </source>
</evidence>
<dbReference type="GO" id="GO:0017057">
    <property type="term" value="F:6-phosphogluconolactonase activity"/>
    <property type="evidence" value="ECO:0007669"/>
    <property type="project" value="TreeGrafter"/>
</dbReference>
<name>A0A6L9SBL3_9ACTN</name>
<dbReference type="PANTHER" id="PTHR30344">
    <property type="entry name" value="6-PHOSPHOGLUCONOLACTONASE-RELATED"/>
    <property type="match status" value="1"/>
</dbReference>
<protein>
    <submittedName>
        <fullName evidence="2">Lactonase family protein</fullName>
    </submittedName>
</protein>
<gene>
    <name evidence="2" type="ORF">G1H10_17125</name>
</gene>
<evidence type="ECO:0000313" key="2">
    <source>
        <dbReference type="EMBL" id="NEE01898.1"/>
    </source>
</evidence>
<reference evidence="2 3" key="1">
    <citation type="submission" date="2020-02" db="EMBL/GenBank/DDBJ databases">
        <authorList>
            <person name="Li X.-J."/>
            <person name="Han X.-M."/>
        </authorList>
    </citation>
    <scope>NUCLEOTIDE SEQUENCE [LARGE SCALE GENOMIC DNA]</scope>
    <source>
        <strain evidence="2 3">CCTCC AB 2017055</strain>
    </source>
</reference>
<dbReference type="InterPro" id="IPR019405">
    <property type="entry name" value="Lactonase_7-beta_prop"/>
</dbReference>
<dbReference type="GO" id="GO:0005829">
    <property type="term" value="C:cytosol"/>
    <property type="evidence" value="ECO:0007669"/>
    <property type="project" value="TreeGrafter"/>
</dbReference>
<comment type="caution">
    <text evidence="2">The sequence shown here is derived from an EMBL/GenBank/DDBJ whole genome shotgun (WGS) entry which is preliminary data.</text>
</comment>
<sequence>MIRPRTPRLRKDGMYAYVGGTAIGSQGGPATGISIIELDGAAAATRTLTAAEAIQPMYMALSPDRRTLYATQATADGRVSSWTVGDGRRLTALGDAKSSGGGVPCHLSVHPAGTHLLTANYATGTVAVHPINDDGSLGEASHVLRHDGSGPHERQGAAHPHMITTDPVTAEGRGHVLAVDLGTDTIYRYHLDLDTGRLAEHDHIHLPDGTGPRHIVVRGGYGYVVGELASTLTVIDLTTSPAQPAGTVSTHVTGGDRPSLPSAVRLSADGSRAYVLNRGPDTIATFAVNGPDVALISTVDAEGEYPWDALLRDGHLYVVNQRSSSLTTFAIDAATGIPGPVGVVRQVRHPVCILPADPDGS</sequence>
<dbReference type="InterPro" id="IPR011048">
    <property type="entry name" value="Haem_d1_sf"/>
</dbReference>
<comment type="similarity">
    <text evidence="1">Belongs to the cycloisomerase 2 family.</text>
</comment>
<keyword evidence="3" id="KW-1185">Reference proteome</keyword>